<reference evidence="1 2" key="1">
    <citation type="submission" date="2014-02" db="EMBL/GenBank/DDBJ databases">
        <title>The genome sequence of Colletotrichum salicis CBS 607.94.</title>
        <authorList>
            <person name="Baroncelli R."/>
            <person name="Thon M.R."/>
        </authorList>
    </citation>
    <scope>NUCLEOTIDE SEQUENCE [LARGE SCALE GENOMIC DNA]</scope>
    <source>
        <strain evidence="1 2">CBS 607.94</strain>
    </source>
</reference>
<dbReference type="EMBL" id="JFFI01001962">
    <property type="protein sequence ID" value="KXH47937.1"/>
    <property type="molecule type" value="Genomic_DNA"/>
</dbReference>
<gene>
    <name evidence="1" type="ORF">CSAL01_07267</name>
</gene>
<accession>A0A135TII7</accession>
<comment type="caution">
    <text evidence="1">The sequence shown here is derived from an EMBL/GenBank/DDBJ whole genome shotgun (WGS) entry which is preliminary data.</text>
</comment>
<protein>
    <submittedName>
        <fullName evidence="1">Uncharacterized protein</fullName>
    </submittedName>
</protein>
<proteinExistence type="predicted"/>
<dbReference type="Proteomes" id="UP000070121">
    <property type="component" value="Unassembled WGS sequence"/>
</dbReference>
<evidence type="ECO:0000313" key="1">
    <source>
        <dbReference type="EMBL" id="KXH47937.1"/>
    </source>
</evidence>
<keyword evidence="2" id="KW-1185">Reference proteome</keyword>
<name>A0A135TII7_9PEZI</name>
<dbReference type="AlphaFoldDB" id="A0A135TII7"/>
<evidence type="ECO:0000313" key="2">
    <source>
        <dbReference type="Proteomes" id="UP000070121"/>
    </source>
</evidence>
<sequence length="162" mass="17557">MAMLTIGPSPGVKQMICSRAPTDNEPLLLIPESTHRAAPKAQTHQQERTHNSSTYPPLNLLLSLLLKASVPLPPHADPETFQKLESHVVNGLPAKGITILGGGTTITAPLHTTRLGLLSEWLPWLVRKNAIFVVIKKSTVTIRDNTQRSTDHTQGSSRSPVG</sequence>
<organism evidence="1 2">
    <name type="scientific">Colletotrichum salicis</name>
    <dbReference type="NCBI Taxonomy" id="1209931"/>
    <lineage>
        <taxon>Eukaryota</taxon>
        <taxon>Fungi</taxon>
        <taxon>Dikarya</taxon>
        <taxon>Ascomycota</taxon>
        <taxon>Pezizomycotina</taxon>
        <taxon>Sordariomycetes</taxon>
        <taxon>Hypocreomycetidae</taxon>
        <taxon>Glomerellales</taxon>
        <taxon>Glomerellaceae</taxon>
        <taxon>Colletotrichum</taxon>
        <taxon>Colletotrichum acutatum species complex</taxon>
    </lineage>
</organism>